<comment type="similarity">
    <text evidence="5">Belongs to the G-protein coupled receptor 1 family.</text>
</comment>
<dbReference type="Proteomes" id="UP000580250">
    <property type="component" value="Unassembled WGS sequence"/>
</dbReference>
<evidence type="ECO:0000256" key="6">
    <source>
        <dbReference type="SAM" id="Phobius"/>
    </source>
</evidence>
<dbReference type="PROSITE" id="PS51257">
    <property type="entry name" value="PROKAR_LIPOPROTEIN"/>
    <property type="match status" value="1"/>
</dbReference>
<dbReference type="SUPFAM" id="SSF81321">
    <property type="entry name" value="Family A G protein-coupled receptor-like"/>
    <property type="match status" value="1"/>
</dbReference>
<dbReference type="InterPro" id="IPR017452">
    <property type="entry name" value="GPCR_Rhodpsn_7TM"/>
</dbReference>
<reference evidence="8 9" key="1">
    <citation type="submission" date="2020-08" db="EMBL/GenBank/DDBJ databases">
        <authorList>
            <person name="Koutsovoulos G."/>
            <person name="Danchin GJ E."/>
        </authorList>
    </citation>
    <scope>NUCLEOTIDE SEQUENCE [LARGE SCALE GENOMIC DNA]</scope>
</reference>
<dbReference type="GO" id="GO:0016020">
    <property type="term" value="C:membrane"/>
    <property type="evidence" value="ECO:0007669"/>
    <property type="project" value="UniProtKB-SubCell"/>
</dbReference>
<dbReference type="GO" id="GO:0004930">
    <property type="term" value="F:G protein-coupled receptor activity"/>
    <property type="evidence" value="ECO:0007669"/>
    <property type="project" value="UniProtKB-KW"/>
</dbReference>
<dbReference type="Gene3D" id="1.20.1070.10">
    <property type="entry name" value="Rhodopsin 7-helix transmembrane proteins"/>
    <property type="match status" value="1"/>
</dbReference>
<keyword evidence="5" id="KW-0675">Receptor</keyword>
<evidence type="ECO:0000256" key="3">
    <source>
        <dbReference type="ARBA" id="ARBA00022989"/>
    </source>
</evidence>
<feature type="transmembrane region" description="Helical" evidence="6">
    <location>
        <begin position="6"/>
        <end position="31"/>
    </location>
</feature>
<gene>
    <name evidence="8" type="ORF">MENT_LOCUS4494</name>
</gene>
<dbReference type="PRINTS" id="PR00237">
    <property type="entry name" value="GPCRRHODOPSN"/>
</dbReference>
<dbReference type="CDD" id="cd14978">
    <property type="entry name" value="7tmA_FMRFamide_R-like"/>
    <property type="match status" value="1"/>
</dbReference>
<dbReference type="PANTHER" id="PTHR47323:SF4">
    <property type="entry name" value="FMRFAMIDE PEPTIDE RECEPTOR FRPR-18"/>
    <property type="match status" value="1"/>
</dbReference>
<evidence type="ECO:0000256" key="4">
    <source>
        <dbReference type="ARBA" id="ARBA00023136"/>
    </source>
</evidence>
<dbReference type="PROSITE" id="PS50262">
    <property type="entry name" value="G_PROTEIN_RECEP_F1_2"/>
    <property type="match status" value="1"/>
</dbReference>
<feature type="transmembrane region" description="Helical" evidence="6">
    <location>
        <begin position="264"/>
        <end position="286"/>
    </location>
</feature>
<dbReference type="PROSITE" id="PS00237">
    <property type="entry name" value="G_PROTEIN_RECEP_F1_1"/>
    <property type="match status" value="1"/>
</dbReference>
<sequence>MELERHLLASCTLAIIIFGCFGNILSALVFLQRTSSINILLTALSLIDFGLLLFAIPVFVLPNLQSGELFYSEQFQAIVVKFLYPVNLIFQTCSIYTIVLITAERYLAICRPLHVRSLCTPRTAKRSLLFILGFSIAYNIVRFWEYTLIESSDGSLSFQRNLRNPNDHPWYMLGYYSLLFLLSHFLLPFGTIISLNGLLAHRILHLRSIREQLTNKQLREHNTTAMLLLVTLSFALCNVLPFLLNLAECVQSDLFVNESTASTAFILNDLANFLVVLNSSTTWIYYAVFSAKYREGVAYLFGLRTLDRRRSGLVTNTVEERSNSACSNYNSATGGIQNFEPNKL</sequence>
<keyword evidence="5" id="KW-0297">G-protein coupled receptor</keyword>
<dbReference type="InterPro" id="IPR000276">
    <property type="entry name" value="GPCR_Rhodpsn"/>
</dbReference>
<evidence type="ECO:0000256" key="5">
    <source>
        <dbReference type="RuleBase" id="RU000688"/>
    </source>
</evidence>
<feature type="transmembrane region" description="Helical" evidence="6">
    <location>
        <begin position="82"/>
        <end position="107"/>
    </location>
</feature>
<dbReference type="OrthoDB" id="10011262at2759"/>
<feature type="transmembrane region" description="Helical" evidence="6">
    <location>
        <begin position="175"/>
        <end position="204"/>
    </location>
</feature>
<protein>
    <recommendedName>
        <fullName evidence="7">G-protein coupled receptors family 1 profile domain-containing protein</fullName>
    </recommendedName>
</protein>
<keyword evidence="4 6" id="KW-0472">Membrane</keyword>
<feature type="domain" description="G-protein coupled receptors family 1 profile" evidence="7">
    <location>
        <begin position="22"/>
        <end position="286"/>
    </location>
</feature>
<comment type="subcellular location">
    <subcellularLocation>
        <location evidence="1">Membrane</location>
    </subcellularLocation>
</comment>
<organism evidence="8 9">
    <name type="scientific">Meloidogyne enterolobii</name>
    <name type="common">Root-knot nematode worm</name>
    <name type="synonym">Meloidogyne mayaguensis</name>
    <dbReference type="NCBI Taxonomy" id="390850"/>
    <lineage>
        <taxon>Eukaryota</taxon>
        <taxon>Metazoa</taxon>
        <taxon>Ecdysozoa</taxon>
        <taxon>Nematoda</taxon>
        <taxon>Chromadorea</taxon>
        <taxon>Rhabditida</taxon>
        <taxon>Tylenchina</taxon>
        <taxon>Tylenchomorpha</taxon>
        <taxon>Tylenchoidea</taxon>
        <taxon>Meloidogynidae</taxon>
        <taxon>Meloidogyninae</taxon>
        <taxon>Meloidogyne</taxon>
    </lineage>
</organism>
<evidence type="ECO:0000256" key="1">
    <source>
        <dbReference type="ARBA" id="ARBA00004370"/>
    </source>
</evidence>
<feature type="transmembrane region" description="Helical" evidence="6">
    <location>
        <begin position="128"/>
        <end position="144"/>
    </location>
</feature>
<dbReference type="Pfam" id="PF00001">
    <property type="entry name" value="7tm_1"/>
    <property type="match status" value="1"/>
</dbReference>
<feature type="transmembrane region" description="Helical" evidence="6">
    <location>
        <begin position="225"/>
        <end position="244"/>
    </location>
</feature>
<dbReference type="EMBL" id="CAJEWN010000015">
    <property type="protein sequence ID" value="CAD2134765.1"/>
    <property type="molecule type" value="Genomic_DNA"/>
</dbReference>
<keyword evidence="2 5" id="KW-0812">Transmembrane</keyword>
<evidence type="ECO:0000256" key="2">
    <source>
        <dbReference type="ARBA" id="ARBA00022692"/>
    </source>
</evidence>
<dbReference type="AlphaFoldDB" id="A0A6V7TXG4"/>
<keyword evidence="3 6" id="KW-1133">Transmembrane helix</keyword>
<feature type="transmembrane region" description="Helical" evidence="6">
    <location>
        <begin position="38"/>
        <end position="62"/>
    </location>
</feature>
<keyword evidence="5" id="KW-0807">Transducer</keyword>
<evidence type="ECO:0000259" key="7">
    <source>
        <dbReference type="PROSITE" id="PS50262"/>
    </source>
</evidence>
<dbReference type="PANTHER" id="PTHR47323">
    <property type="entry name" value="FMRFAMIDE PEPTIDE RECEPTOR FAMILY-RELATED"/>
    <property type="match status" value="1"/>
</dbReference>
<comment type="caution">
    <text evidence="8">The sequence shown here is derived from an EMBL/GenBank/DDBJ whole genome shotgun (WGS) entry which is preliminary data.</text>
</comment>
<evidence type="ECO:0000313" key="9">
    <source>
        <dbReference type="Proteomes" id="UP000580250"/>
    </source>
</evidence>
<proteinExistence type="inferred from homology"/>
<accession>A0A6V7TXG4</accession>
<evidence type="ECO:0000313" key="8">
    <source>
        <dbReference type="EMBL" id="CAD2134765.1"/>
    </source>
</evidence>
<name>A0A6V7TXG4_MELEN</name>
<dbReference type="InterPro" id="IPR053352">
    <property type="entry name" value="FMRFamide_rcpt"/>
</dbReference>